<comment type="subcellular location">
    <subcellularLocation>
        <location evidence="1 10">Golgi apparatus membrane</location>
        <topology evidence="1 10">Single-pass type II membrane protein</topology>
    </subcellularLocation>
</comment>
<keyword evidence="7" id="KW-1133">Transmembrane helix</keyword>
<keyword evidence="12" id="KW-1185">Reference proteome</keyword>
<keyword evidence="6" id="KW-0735">Signal-anchor</keyword>
<organism evidence="11 12">
    <name type="scientific">Cytospora schulzeri</name>
    <dbReference type="NCBI Taxonomy" id="448051"/>
    <lineage>
        <taxon>Eukaryota</taxon>
        <taxon>Fungi</taxon>
        <taxon>Dikarya</taxon>
        <taxon>Ascomycota</taxon>
        <taxon>Pezizomycotina</taxon>
        <taxon>Sordariomycetes</taxon>
        <taxon>Sordariomycetidae</taxon>
        <taxon>Diaporthales</taxon>
        <taxon>Cytosporaceae</taxon>
        <taxon>Cytospora</taxon>
    </lineage>
</organism>
<evidence type="ECO:0000256" key="8">
    <source>
        <dbReference type="ARBA" id="ARBA00023034"/>
    </source>
</evidence>
<dbReference type="GO" id="GO:0016758">
    <property type="term" value="F:hexosyltransferase activity"/>
    <property type="evidence" value="ECO:0007669"/>
    <property type="project" value="InterPro"/>
</dbReference>
<dbReference type="Pfam" id="PF01762">
    <property type="entry name" value="Galactosyl_T"/>
    <property type="match status" value="1"/>
</dbReference>
<evidence type="ECO:0000256" key="1">
    <source>
        <dbReference type="ARBA" id="ARBA00004323"/>
    </source>
</evidence>
<evidence type="ECO:0000313" key="11">
    <source>
        <dbReference type="EMBL" id="ROV88064.1"/>
    </source>
</evidence>
<dbReference type="AlphaFoldDB" id="A0A423VAU8"/>
<dbReference type="PANTHER" id="PTHR11214">
    <property type="entry name" value="BETA-1,3-N-ACETYLGLUCOSAMINYLTRANSFERASE"/>
    <property type="match status" value="1"/>
</dbReference>
<dbReference type="EMBL" id="LKEA01000084">
    <property type="protein sequence ID" value="ROV88064.1"/>
    <property type="molecule type" value="Genomic_DNA"/>
</dbReference>
<evidence type="ECO:0000256" key="2">
    <source>
        <dbReference type="ARBA" id="ARBA00008661"/>
    </source>
</evidence>
<keyword evidence="3 10" id="KW-0328">Glycosyltransferase</keyword>
<dbReference type="InterPro" id="IPR002659">
    <property type="entry name" value="Glyco_trans_31"/>
</dbReference>
<comment type="similarity">
    <text evidence="2 10">Belongs to the glycosyltransferase 31 family.</text>
</comment>
<evidence type="ECO:0000256" key="9">
    <source>
        <dbReference type="ARBA" id="ARBA00023136"/>
    </source>
</evidence>
<reference evidence="11 12" key="1">
    <citation type="submission" date="2015-09" db="EMBL/GenBank/DDBJ databases">
        <title>Host preference determinants of Valsa canker pathogens revealed by comparative genomics.</title>
        <authorList>
            <person name="Yin Z."/>
            <person name="Huang L."/>
        </authorList>
    </citation>
    <scope>NUCLEOTIDE SEQUENCE [LARGE SCALE GENOMIC DNA]</scope>
    <source>
        <strain evidence="11 12">03-1</strain>
    </source>
</reference>
<gene>
    <name evidence="11" type="ORF">VMCG_10392</name>
</gene>
<evidence type="ECO:0000256" key="3">
    <source>
        <dbReference type="ARBA" id="ARBA00022676"/>
    </source>
</evidence>
<dbReference type="OrthoDB" id="2139606at2759"/>
<dbReference type="Proteomes" id="UP000283895">
    <property type="component" value="Unassembled WGS sequence"/>
</dbReference>
<evidence type="ECO:0000256" key="4">
    <source>
        <dbReference type="ARBA" id="ARBA00022679"/>
    </source>
</evidence>
<evidence type="ECO:0000256" key="10">
    <source>
        <dbReference type="RuleBase" id="RU363063"/>
    </source>
</evidence>
<accession>A0A423VAU8</accession>
<keyword evidence="9" id="KW-0472">Membrane</keyword>
<evidence type="ECO:0000256" key="5">
    <source>
        <dbReference type="ARBA" id="ARBA00022692"/>
    </source>
</evidence>
<sequence length="216" mass="24292">MSMYRDIPFDGRFVVANPGPQWTDAVAKENGTFGDIIVLDHIAEDDITANTVKTLEFYKWLVAYSPRRYEFVSKMDTDTYDLVFPQGAMYTATWDMVALLASLQAQFGVITGEDMAVAVLLLKAREQVKFVNFRGTEKFDFDEADTRGDGTAWARLATHPNATYHALVGSDPIVVHQLKSEISFRKVAECFDGQGIKTTPPQTVSVTSQDWKSWSW</sequence>
<name>A0A423VAU8_9PEZI</name>
<keyword evidence="4" id="KW-0808">Transferase</keyword>
<dbReference type="EC" id="2.4.1.-" evidence="10"/>
<dbReference type="STRING" id="356882.A0A423VAU8"/>
<evidence type="ECO:0000256" key="6">
    <source>
        <dbReference type="ARBA" id="ARBA00022968"/>
    </source>
</evidence>
<keyword evidence="8 10" id="KW-0333">Golgi apparatus</keyword>
<comment type="caution">
    <text evidence="11">The sequence shown here is derived from an EMBL/GenBank/DDBJ whole genome shotgun (WGS) entry which is preliminary data.</text>
</comment>
<keyword evidence="5" id="KW-0812">Transmembrane</keyword>
<evidence type="ECO:0000313" key="12">
    <source>
        <dbReference type="Proteomes" id="UP000283895"/>
    </source>
</evidence>
<dbReference type="GO" id="GO:0000139">
    <property type="term" value="C:Golgi membrane"/>
    <property type="evidence" value="ECO:0007669"/>
    <property type="project" value="UniProtKB-SubCell"/>
</dbReference>
<evidence type="ECO:0000256" key="7">
    <source>
        <dbReference type="ARBA" id="ARBA00022989"/>
    </source>
</evidence>
<proteinExistence type="inferred from homology"/>
<protein>
    <recommendedName>
        <fullName evidence="10">Hexosyltransferase</fullName>
        <ecNumber evidence="10">2.4.1.-</ecNumber>
    </recommendedName>
</protein>